<proteinExistence type="predicted"/>
<dbReference type="EMBL" id="CM046506">
    <property type="protein sequence ID" value="KAI8671727.1"/>
    <property type="molecule type" value="Genomic_DNA"/>
</dbReference>
<evidence type="ECO:0000313" key="1">
    <source>
        <dbReference type="EMBL" id="KAI8671727.1"/>
    </source>
</evidence>
<evidence type="ECO:0000313" key="2">
    <source>
        <dbReference type="Proteomes" id="UP001065298"/>
    </source>
</evidence>
<protein>
    <submittedName>
        <fullName evidence="1">Uncharacterized protein</fullName>
    </submittedName>
</protein>
<accession>A0ACC0R347</accession>
<organism evidence="1 2">
    <name type="scientific">Fusarium keratoplasticum</name>
    <dbReference type="NCBI Taxonomy" id="1328300"/>
    <lineage>
        <taxon>Eukaryota</taxon>
        <taxon>Fungi</taxon>
        <taxon>Dikarya</taxon>
        <taxon>Ascomycota</taxon>
        <taxon>Pezizomycotina</taxon>
        <taxon>Sordariomycetes</taxon>
        <taxon>Hypocreomycetidae</taxon>
        <taxon>Hypocreales</taxon>
        <taxon>Nectriaceae</taxon>
        <taxon>Fusarium</taxon>
        <taxon>Fusarium solani species complex</taxon>
    </lineage>
</organism>
<comment type="caution">
    <text evidence="1">The sequence shown here is derived from an EMBL/GenBank/DDBJ whole genome shotgun (WGS) entry which is preliminary data.</text>
</comment>
<dbReference type="Proteomes" id="UP001065298">
    <property type="component" value="Chromosome 4"/>
</dbReference>
<reference evidence="1" key="1">
    <citation type="submission" date="2022-06" db="EMBL/GenBank/DDBJ databases">
        <title>Fusarium solani species complex genomes reveal bases of compartmentalisation and animal pathogenesis.</title>
        <authorList>
            <person name="Tsai I.J."/>
        </authorList>
    </citation>
    <scope>NUCLEOTIDE SEQUENCE</scope>
    <source>
        <strain evidence="1">Fu6.1</strain>
    </source>
</reference>
<keyword evidence="2" id="KW-1185">Reference proteome</keyword>
<sequence>MPRKNRTPESLALNRENQRRSRARQRELLDDLQRRVREYETRDGQATLEMQRVARAVAGENAALRSLLASKGVAADEVEAYLEAVRAGVSSGASMACTPASNSPCAASPVKIAPRPVACSQPSGCGSNGAIPDRAPCSSQRQLKARSSATPTPAAPSPQPCKQETDAPTLSCCSQPQPESQETSKPKPVDKIHCMEAATILAQIRGNSDISQARAALGCSNNDNCLVRNTDLLDLMDEMT</sequence>
<name>A0ACC0R347_9HYPO</name>
<gene>
    <name evidence="1" type="ORF">NCS57_00648800</name>
</gene>